<feature type="non-terminal residue" evidence="1">
    <location>
        <position position="84"/>
    </location>
</feature>
<feature type="non-terminal residue" evidence="1">
    <location>
        <position position="1"/>
    </location>
</feature>
<accession>A0A9N9D2L2</accession>
<reference evidence="1" key="1">
    <citation type="submission" date="2021-06" db="EMBL/GenBank/DDBJ databases">
        <authorList>
            <person name="Kallberg Y."/>
            <person name="Tangrot J."/>
            <person name="Rosling A."/>
        </authorList>
    </citation>
    <scope>NUCLEOTIDE SEQUENCE</scope>
    <source>
        <strain evidence="1">AZ414A</strain>
    </source>
</reference>
<protein>
    <submittedName>
        <fullName evidence="1">2642_t:CDS:1</fullName>
    </submittedName>
</protein>
<dbReference type="OrthoDB" id="2440742at2759"/>
<gene>
    <name evidence="1" type="ORF">DEBURN_LOCUS10363</name>
</gene>
<keyword evidence="2" id="KW-1185">Reference proteome</keyword>
<name>A0A9N9D2L2_9GLOM</name>
<evidence type="ECO:0000313" key="1">
    <source>
        <dbReference type="EMBL" id="CAG8620885.1"/>
    </source>
</evidence>
<sequence>YWIKNAYPEIETVASRIFDICINVTSVERLWNMAKLCAGIIYNRKFYKESIVSNIINSTLETKIQDNNLETETQDNNSEIEIQE</sequence>
<dbReference type="EMBL" id="CAJVPK010002936">
    <property type="protein sequence ID" value="CAG8620885.1"/>
    <property type="molecule type" value="Genomic_DNA"/>
</dbReference>
<organism evidence="1 2">
    <name type="scientific">Diversispora eburnea</name>
    <dbReference type="NCBI Taxonomy" id="1213867"/>
    <lineage>
        <taxon>Eukaryota</taxon>
        <taxon>Fungi</taxon>
        <taxon>Fungi incertae sedis</taxon>
        <taxon>Mucoromycota</taxon>
        <taxon>Glomeromycotina</taxon>
        <taxon>Glomeromycetes</taxon>
        <taxon>Diversisporales</taxon>
        <taxon>Diversisporaceae</taxon>
        <taxon>Diversispora</taxon>
    </lineage>
</organism>
<proteinExistence type="predicted"/>
<evidence type="ECO:0000313" key="2">
    <source>
        <dbReference type="Proteomes" id="UP000789706"/>
    </source>
</evidence>
<dbReference type="Proteomes" id="UP000789706">
    <property type="component" value="Unassembled WGS sequence"/>
</dbReference>
<comment type="caution">
    <text evidence="1">The sequence shown here is derived from an EMBL/GenBank/DDBJ whole genome shotgun (WGS) entry which is preliminary data.</text>
</comment>
<dbReference type="AlphaFoldDB" id="A0A9N9D2L2"/>